<dbReference type="InterPro" id="IPR056884">
    <property type="entry name" value="NPHP3-like_N"/>
</dbReference>
<protein>
    <recommendedName>
        <fullName evidence="5">Nephrocystin 3-like N-terminal domain-containing protein</fullName>
    </recommendedName>
</protein>
<dbReference type="Gene3D" id="3.40.50.300">
    <property type="entry name" value="P-loop containing nucleotide triphosphate hydrolases"/>
    <property type="match status" value="1"/>
</dbReference>
<feature type="repeat" description="ANK" evidence="3">
    <location>
        <begin position="1176"/>
        <end position="1198"/>
    </location>
</feature>
<evidence type="ECO:0000256" key="1">
    <source>
        <dbReference type="ARBA" id="ARBA00022737"/>
    </source>
</evidence>
<dbReference type="SUPFAM" id="SSF48403">
    <property type="entry name" value="Ankyrin repeat"/>
    <property type="match status" value="2"/>
</dbReference>
<feature type="repeat" description="ANK" evidence="3">
    <location>
        <begin position="1043"/>
        <end position="1075"/>
    </location>
</feature>
<evidence type="ECO:0000256" key="3">
    <source>
        <dbReference type="PROSITE-ProRule" id="PRU00023"/>
    </source>
</evidence>
<name>A0A9P8RTC3_9PEZI</name>
<dbReference type="PRINTS" id="PR01415">
    <property type="entry name" value="ANKYRIN"/>
</dbReference>
<dbReference type="SMART" id="SM00248">
    <property type="entry name" value="ANK"/>
    <property type="match status" value="15"/>
</dbReference>
<proteinExistence type="predicted"/>
<dbReference type="PANTHER" id="PTHR24198">
    <property type="entry name" value="ANKYRIN REPEAT AND PROTEIN KINASE DOMAIN-CONTAINING PROTEIN"/>
    <property type="match status" value="1"/>
</dbReference>
<organism evidence="6 7">
    <name type="scientific">Trichoglossum hirsutum</name>
    <dbReference type="NCBI Taxonomy" id="265104"/>
    <lineage>
        <taxon>Eukaryota</taxon>
        <taxon>Fungi</taxon>
        <taxon>Dikarya</taxon>
        <taxon>Ascomycota</taxon>
        <taxon>Pezizomycotina</taxon>
        <taxon>Geoglossomycetes</taxon>
        <taxon>Geoglossales</taxon>
        <taxon>Geoglossaceae</taxon>
        <taxon>Trichoglossum</taxon>
    </lineage>
</organism>
<dbReference type="InterPro" id="IPR002110">
    <property type="entry name" value="Ankyrin_rpt"/>
</dbReference>
<accession>A0A9P8RTC3</accession>
<dbReference type="InterPro" id="IPR036770">
    <property type="entry name" value="Ankyrin_rpt-contain_sf"/>
</dbReference>
<dbReference type="PANTHER" id="PTHR24198:SF165">
    <property type="entry name" value="ANKYRIN REPEAT-CONTAINING PROTEIN-RELATED"/>
    <property type="match status" value="1"/>
</dbReference>
<evidence type="ECO:0000256" key="4">
    <source>
        <dbReference type="SAM" id="MobiDB-lite"/>
    </source>
</evidence>
<feature type="repeat" description="ANK" evidence="3">
    <location>
        <begin position="1320"/>
        <end position="1352"/>
    </location>
</feature>
<feature type="repeat" description="ANK" evidence="3">
    <location>
        <begin position="1275"/>
        <end position="1296"/>
    </location>
</feature>
<comment type="caution">
    <text evidence="6">The sequence shown here is derived from an EMBL/GenBank/DDBJ whole genome shotgun (WGS) entry which is preliminary data.</text>
</comment>
<dbReference type="InterPro" id="IPR027417">
    <property type="entry name" value="P-loop_NTPase"/>
</dbReference>
<feature type="repeat" description="ANK" evidence="3">
    <location>
        <begin position="1427"/>
        <end position="1459"/>
    </location>
</feature>
<keyword evidence="2 3" id="KW-0040">ANK repeat</keyword>
<dbReference type="PROSITE" id="PS50088">
    <property type="entry name" value="ANK_REPEAT"/>
    <property type="match status" value="8"/>
</dbReference>
<feature type="repeat" description="ANK" evidence="3">
    <location>
        <begin position="1143"/>
        <end position="1175"/>
    </location>
</feature>
<dbReference type="Proteomes" id="UP000750711">
    <property type="component" value="Unassembled WGS sequence"/>
</dbReference>
<dbReference type="PROSITE" id="PS50297">
    <property type="entry name" value="ANK_REP_REGION"/>
    <property type="match status" value="6"/>
</dbReference>
<dbReference type="Pfam" id="PF12796">
    <property type="entry name" value="Ank_2"/>
    <property type="match status" value="5"/>
</dbReference>
<evidence type="ECO:0000259" key="5">
    <source>
        <dbReference type="Pfam" id="PF24883"/>
    </source>
</evidence>
<reference evidence="6" key="1">
    <citation type="submission" date="2021-03" db="EMBL/GenBank/DDBJ databases">
        <title>Comparative genomics and phylogenomic investigation of the class Geoglossomycetes provide insights into ecological specialization and systematics.</title>
        <authorList>
            <person name="Melie T."/>
            <person name="Pirro S."/>
            <person name="Miller A.N."/>
            <person name="Quandt A."/>
        </authorList>
    </citation>
    <scope>NUCLEOTIDE SEQUENCE</scope>
    <source>
        <strain evidence="6">CAQ_001_2017</strain>
    </source>
</reference>
<feature type="region of interest" description="Disordered" evidence="4">
    <location>
        <begin position="1738"/>
        <end position="1788"/>
    </location>
</feature>
<evidence type="ECO:0000313" key="6">
    <source>
        <dbReference type="EMBL" id="KAH0565933.1"/>
    </source>
</evidence>
<evidence type="ECO:0000256" key="2">
    <source>
        <dbReference type="ARBA" id="ARBA00023043"/>
    </source>
</evidence>
<feature type="domain" description="Nephrocystin 3-like N-terminal" evidence="5">
    <location>
        <begin position="472"/>
        <end position="670"/>
    </location>
</feature>
<feature type="repeat" description="ANK" evidence="3">
    <location>
        <begin position="1353"/>
        <end position="1385"/>
    </location>
</feature>
<evidence type="ECO:0000313" key="7">
    <source>
        <dbReference type="Proteomes" id="UP000750711"/>
    </source>
</evidence>
<keyword evidence="1" id="KW-0677">Repeat</keyword>
<dbReference type="EMBL" id="JAGHQM010000048">
    <property type="protein sequence ID" value="KAH0565933.1"/>
    <property type="molecule type" value="Genomic_DNA"/>
</dbReference>
<dbReference type="SUPFAM" id="SSF52540">
    <property type="entry name" value="P-loop containing nucleoside triphosphate hydrolases"/>
    <property type="match status" value="1"/>
</dbReference>
<gene>
    <name evidence="6" type="ORF">GP486_000654</name>
</gene>
<dbReference type="Gene3D" id="1.25.40.20">
    <property type="entry name" value="Ankyrin repeat-containing domain"/>
    <property type="match status" value="3"/>
</dbReference>
<sequence>MLGRHYTTNAYVWNIADTSNKDEIQDFLARELPGSDPLVMPLIPDPESGTKVTTVSLTFRSKGAGRKAVHALRERQTSIVDFAGSRYKLGISCSCLGLMTLSRADEDPTFDICFVHGFGGHPLKTFSSKTKNHKKSKIWPRDLLPDILNTQTHRGHFMTFGYDAAVLPGDIIPQTLNDIAGNLLEELITKRGPVSQLAGFEIEPSVKPKYRIAALMTLRNPSNLQPLTRFQETFNSPSGNVIRGIVFFGTPFRGSRLANFGALLAKLFFVQRFVNTTTLNYLSIRNKDVDKLVAEFEQRTRELQFPMRTFYEQKKMRFGPMKWVIVEQDSAKGIFGDRVPNKPLRSDHSSMVKFRSAEDRIFRFVVAPDIKALVHGALNRRGQLEAIQDMACRSRILKATELSTPAYIQTESTISGHTTDKNTKAQRIPAEDELFFISNASFGLHALVENYFDELIRHSKNRHSALSTAAAGTCGWILTHKMYQQWINAEGNAVLFIQGSPGWGKSTLARFIIKELRNIKGEEHRQSIEGPQTSVDDCTKKPTLQTTPVVLYSLIQKVRGTKTPEFILKDIMSQLAAIDAHTVRDTLFSLFQSFGKEVDLQFLWKLFNAVRKQSKQDIFCIVDGLDECIADVKTPRETTVNSQMVSFLERICKIADEEQTANSRTKILFTTQPRAEISHAAQGRDVLMTIQGSDLEADIVKMVEKRVEELAKGRNFPRENQEFLAAGVIKKCSPIFQMAHQLLEQLGRSDLDNERQISQVISEFHSGSLEKTYEGFLEKIRLKYHGRAGRLIRILSFAQEPLLVEELQHALAVEMDDPSIEDFRQRASKGNLDFFMRGDCGSLIRKEADDTIVLDHPSVYEFFRNLSSTRWPTFSCENERECHLHLALVCIKYLMLWRHPTPTQEELDETGLDELGTLVIKSPFVHYAAQYWTVHVREAGELILQHLGLVTAFLRTESEEAPDYHYMLFIRYLRAHFDDDALPPFRGMPPDNFLASHDLAYLLRIYHQPREAKANLLQKLFRRKKNKSSTANRELKVNMVDWRQCTALHYACQNDCMDSVKYLLECGAVGNVFDDEDESPFSLAVNNGNNQIAKLLLAQNQAVERIDIPKRVTCLHMACWNGMEEIVECLLMNGISPNGRARDDWTPVHIAASTGNARILELLLARGGNPEAVKGSGLTPLYLAADKGHLSVVQMLFRFKEGLDPAPQTDYLQTPLYAAARGGYLDVFDELYGREANVLPDGDGYLPIHIASERGHLSLVQRLKDSPTLHSQTMLGRQAIHLAAVTGHLDVVRFLVAELDFEPDLGCDDLSIEEGEPLAKTITPIYLAATNGHENVVNFLLTQSVNISLTDSKGRTLLHSAAQTGCADLVKTLTSMGLDPLARMSDALTPFHLAAASGQRPIIEMYIRGDFGPAVADRFHIDEPDNNNNTALILALLGGQAEAAVTLLRHGADPSLSNKYGQSAAISAASLRDPLPMQLIIEKDVDINCATIVGETPLHAAAIMGRTEVAQLLLDKNANVNAVSGSGETPIIEAARHFRKDVFDLLLKRGGDPINHRDNLGNNAMDYVRDYLPFSELLQDWRGRYVPLDALERERLVHQNIRQILEKYPCAREDIKYSLTSALGQCFLRLGDEEAARICLEQGVFRDRTGVPLATGWCCDICERRDVPGALRLCMVCPDSSVCYNCNERSSDARPKGCSTEHKQLVIGGEPWKKLKGKEVNQKGQTFEEWVEERKKQFSEPGGRHLDISPPQPQTIAGEPTSIPDIESSFRNEKPPSPVADSFTDPKVPQAINRASTGFTPHPRAPMVRSFTWEGKITS</sequence>
<feature type="repeat" description="ANK" evidence="3">
    <location>
        <begin position="1493"/>
        <end position="1525"/>
    </location>
</feature>
<dbReference type="Pfam" id="PF24883">
    <property type="entry name" value="NPHP3_N"/>
    <property type="match status" value="1"/>
</dbReference>
<feature type="compositionally biased region" description="Basic and acidic residues" evidence="4">
    <location>
        <begin position="1738"/>
        <end position="1747"/>
    </location>
</feature>
<keyword evidence="7" id="KW-1185">Reference proteome</keyword>